<name>A0A2A4YWI1_9PROT</name>
<feature type="transmembrane region" description="Helical" evidence="6">
    <location>
        <begin position="40"/>
        <end position="63"/>
    </location>
</feature>
<dbReference type="SUPFAM" id="SSF158472">
    <property type="entry name" value="HAMP domain-like"/>
    <property type="match status" value="1"/>
</dbReference>
<dbReference type="GO" id="GO:0000155">
    <property type="term" value="F:phosphorelay sensor kinase activity"/>
    <property type="evidence" value="ECO:0007669"/>
    <property type="project" value="InterPro"/>
</dbReference>
<dbReference type="Gene3D" id="3.30.565.10">
    <property type="entry name" value="Histidine kinase-like ATPase, C-terminal domain"/>
    <property type="match status" value="1"/>
</dbReference>
<feature type="transmembrane region" description="Helical" evidence="6">
    <location>
        <begin position="516"/>
        <end position="539"/>
    </location>
</feature>
<dbReference type="InterPro" id="IPR003594">
    <property type="entry name" value="HATPase_dom"/>
</dbReference>
<evidence type="ECO:0000256" key="4">
    <source>
        <dbReference type="ARBA" id="ARBA00022777"/>
    </source>
</evidence>
<evidence type="ECO:0000313" key="8">
    <source>
        <dbReference type="EMBL" id="PCI99116.1"/>
    </source>
</evidence>
<dbReference type="GO" id="GO:0016020">
    <property type="term" value="C:membrane"/>
    <property type="evidence" value="ECO:0007669"/>
    <property type="project" value="UniProtKB-SubCell"/>
</dbReference>
<comment type="caution">
    <text evidence="8">The sequence shown here is derived from an EMBL/GenBank/DDBJ whole genome shotgun (WGS) entry which is preliminary data.</text>
</comment>
<dbReference type="AlphaFoldDB" id="A0A2A4YWI1"/>
<gene>
    <name evidence="8" type="ORF">COB13_12195</name>
</gene>
<dbReference type="InterPro" id="IPR003660">
    <property type="entry name" value="HAMP_dom"/>
</dbReference>
<dbReference type="Pfam" id="PF00672">
    <property type="entry name" value="HAMP"/>
    <property type="match status" value="1"/>
</dbReference>
<dbReference type="SUPFAM" id="SSF55874">
    <property type="entry name" value="ATPase domain of HSP90 chaperone/DNA topoisomerase II/histidine kinase"/>
    <property type="match status" value="1"/>
</dbReference>
<dbReference type="PANTHER" id="PTHR24421">
    <property type="entry name" value="NITRATE/NITRITE SENSOR PROTEIN NARX-RELATED"/>
    <property type="match status" value="1"/>
</dbReference>
<accession>A0A2A4YWI1</accession>
<dbReference type="CDD" id="cd06225">
    <property type="entry name" value="HAMP"/>
    <property type="match status" value="1"/>
</dbReference>
<evidence type="ECO:0000256" key="3">
    <source>
        <dbReference type="ARBA" id="ARBA00022679"/>
    </source>
</evidence>
<proteinExistence type="predicted"/>
<dbReference type="GO" id="GO:0046983">
    <property type="term" value="F:protein dimerization activity"/>
    <property type="evidence" value="ECO:0007669"/>
    <property type="project" value="InterPro"/>
</dbReference>
<evidence type="ECO:0000256" key="2">
    <source>
        <dbReference type="ARBA" id="ARBA00022553"/>
    </source>
</evidence>
<keyword evidence="2" id="KW-0597">Phosphoprotein</keyword>
<dbReference type="CDD" id="cd16917">
    <property type="entry name" value="HATPase_UhpB-NarQ-NarX-like"/>
    <property type="match status" value="1"/>
</dbReference>
<dbReference type="SMART" id="SM00387">
    <property type="entry name" value="HATPase_c"/>
    <property type="match status" value="1"/>
</dbReference>
<dbReference type="Pfam" id="PF02518">
    <property type="entry name" value="HATPase_c"/>
    <property type="match status" value="1"/>
</dbReference>
<keyword evidence="6" id="KW-1133">Transmembrane helix</keyword>
<dbReference type="EMBL" id="NVUS01000017">
    <property type="protein sequence ID" value="PCI99116.1"/>
    <property type="molecule type" value="Genomic_DNA"/>
</dbReference>
<dbReference type="SMART" id="SM00304">
    <property type="entry name" value="HAMP"/>
    <property type="match status" value="1"/>
</dbReference>
<reference evidence="8" key="2">
    <citation type="journal article" date="2018" name="ISME J.">
        <title>A dynamic microbial community with high functional redundancy inhabits the cold, oxic subseafloor aquifer.</title>
        <authorList>
            <person name="Tully B.J."/>
            <person name="Wheat C.G."/>
            <person name="Glazer B.T."/>
            <person name="Huber J.A."/>
        </authorList>
    </citation>
    <scope>NUCLEOTIDE SEQUENCE</scope>
    <source>
        <strain evidence="8">NORP83</strain>
    </source>
</reference>
<evidence type="ECO:0000256" key="5">
    <source>
        <dbReference type="ARBA" id="ARBA00023012"/>
    </source>
</evidence>
<evidence type="ECO:0000256" key="1">
    <source>
        <dbReference type="ARBA" id="ARBA00004370"/>
    </source>
</evidence>
<feature type="transmembrane region" description="Helical" evidence="6">
    <location>
        <begin position="203"/>
        <end position="221"/>
    </location>
</feature>
<dbReference type="InterPro" id="IPR036890">
    <property type="entry name" value="HATPase_C_sf"/>
</dbReference>
<keyword evidence="4" id="KW-0418">Kinase</keyword>
<keyword evidence="6" id="KW-0472">Membrane</keyword>
<feature type="transmembrane region" description="Helical" evidence="6">
    <location>
        <begin position="6"/>
        <end position="28"/>
    </location>
</feature>
<feature type="transmembrane region" description="Helical" evidence="6">
    <location>
        <begin position="75"/>
        <end position="97"/>
    </location>
</feature>
<evidence type="ECO:0000259" key="7">
    <source>
        <dbReference type="PROSITE" id="PS50885"/>
    </source>
</evidence>
<feature type="transmembrane region" description="Helical" evidence="6">
    <location>
        <begin position="109"/>
        <end position="127"/>
    </location>
</feature>
<dbReference type="Gene3D" id="6.10.340.10">
    <property type="match status" value="1"/>
</dbReference>
<dbReference type="Gene3D" id="1.20.5.1930">
    <property type="match status" value="1"/>
</dbReference>
<dbReference type="Pfam" id="PF07730">
    <property type="entry name" value="HisKA_3"/>
    <property type="match status" value="1"/>
</dbReference>
<organism evidence="8">
    <name type="scientific">OCS116 cluster bacterium</name>
    <dbReference type="NCBI Taxonomy" id="2030921"/>
    <lineage>
        <taxon>Bacteria</taxon>
        <taxon>Pseudomonadati</taxon>
        <taxon>Pseudomonadota</taxon>
        <taxon>Alphaproteobacteria</taxon>
        <taxon>OCS116 cluster</taxon>
    </lineage>
</organism>
<keyword evidence="6" id="KW-0812">Transmembrane</keyword>
<dbReference type="InterPro" id="IPR011712">
    <property type="entry name" value="Sig_transdc_His_kin_sub3_dim/P"/>
</dbReference>
<protein>
    <recommendedName>
        <fullName evidence="7">HAMP domain-containing protein</fullName>
    </recommendedName>
</protein>
<reference key="1">
    <citation type="submission" date="2017-08" db="EMBL/GenBank/DDBJ databases">
        <title>A dynamic microbial community with high functional redundancy inhabits the cold, oxic subseafloor aquifer.</title>
        <authorList>
            <person name="Tully B.J."/>
            <person name="Wheat C.G."/>
            <person name="Glazer B.T."/>
            <person name="Huber J.A."/>
        </authorList>
    </citation>
    <scope>NUCLEOTIDE SEQUENCE [LARGE SCALE GENOMIC DNA]</scope>
</reference>
<keyword evidence="5" id="KW-0902">Two-component regulatory system</keyword>
<feature type="transmembrane region" description="Helical" evidence="6">
    <location>
        <begin position="147"/>
        <end position="165"/>
    </location>
</feature>
<feature type="transmembrane region" description="Helical" evidence="6">
    <location>
        <begin position="265"/>
        <end position="288"/>
    </location>
</feature>
<feature type="transmembrane region" description="Helical" evidence="6">
    <location>
        <begin position="233"/>
        <end position="253"/>
    </location>
</feature>
<feature type="domain" description="HAMP" evidence="7">
    <location>
        <begin position="541"/>
        <end position="593"/>
    </location>
</feature>
<keyword evidence="3" id="KW-0808">Transferase</keyword>
<dbReference type="InterPro" id="IPR050482">
    <property type="entry name" value="Sensor_HK_TwoCompSys"/>
</dbReference>
<dbReference type="PROSITE" id="PS50885">
    <property type="entry name" value="HAMP"/>
    <property type="match status" value="1"/>
</dbReference>
<evidence type="ECO:0000256" key="6">
    <source>
        <dbReference type="SAM" id="Phobius"/>
    </source>
</evidence>
<sequence>MSILLWNPFSISYLVELILVTMVAGYFLNQVWVGVFSGKSNYTSTALCVTFTALTGYILLQFAKVTLHPDYSAYVLAWVSPMGIIALCGFNYFAYHFQEKLKISRLERYLIRLFYLSMIIVEIYVAVERHLILVQGFLEYRHSWMDLLYIVGFTWVIITFFRQMWHAIADEQKINWLQSTTQTMMALLLFWTPLSRMAGTARVFLFFSLLPLLLVFVLYLRGLGVISPIVGEFMSSVMFIFLIFGFAIIFLNIAPEHSSFRIKLVGITLTTILAIMSGVAWLIGPIYAEPYKYNNPITIHSAIRFEPNANGGYTAMPHEYSFDNILGERGEPYENLVELPFDFPYFGGRYSRVYMRHLGMIGFEFQPLFQHVLHRFGPQPAIFPLGAEIDTLEERVIDGIGFNQNRGLFIKKQNDRVVLTWNEMIGTIWPHDEYTFQATLYATGAIEFIYKKLPETVEPDVFLNHVSPLMVGITPGTQNGGVQRSKFTDIVSIVGQENMGLMEDYKLDFLVYLDRIFAPIAYFILLASLFILVIFPIFFRISLDRPLVKLLGGVQQFRDGKLSTKVPVIYRDEIGFLTQSFNQMAQAQHELVNTLEEKVELRTAEATELATKNVRLEERNHLSRELHDTVNQTLFSATLIADTLPELWQKDPERANRTLNEMTQLNRQALSEMRLLLFELRPTEFSEKSFGVFLNNIAKNFERLNQMMVKVQIGNDVILPENVQITFYRIAQECLNNINKHAKTTDVQITFDGLANQAMIKISDTGRGFDIENVPPSHMGLKIMKERIELIGGSFEIESSPSKGTTITAIWYANDKN</sequence>
<comment type="subcellular location">
    <subcellularLocation>
        <location evidence="1">Membrane</location>
    </subcellularLocation>
</comment>